<reference evidence="2 3" key="1">
    <citation type="submission" date="2021-06" db="EMBL/GenBank/DDBJ databases">
        <title>Caerostris extrusa draft genome.</title>
        <authorList>
            <person name="Kono N."/>
            <person name="Arakawa K."/>
        </authorList>
    </citation>
    <scope>NUCLEOTIDE SEQUENCE [LARGE SCALE GENOMIC DNA]</scope>
</reference>
<evidence type="ECO:0000313" key="2">
    <source>
        <dbReference type="EMBL" id="GIZ01613.1"/>
    </source>
</evidence>
<accession>A0AAV4Y3G3</accession>
<evidence type="ECO:0000256" key="1">
    <source>
        <dbReference type="SAM" id="MobiDB-lite"/>
    </source>
</evidence>
<organism evidence="2 3">
    <name type="scientific">Caerostris extrusa</name>
    <name type="common">Bark spider</name>
    <name type="synonym">Caerostris bankana</name>
    <dbReference type="NCBI Taxonomy" id="172846"/>
    <lineage>
        <taxon>Eukaryota</taxon>
        <taxon>Metazoa</taxon>
        <taxon>Ecdysozoa</taxon>
        <taxon>Arthropoda</taxon>
        <taxon>Chelicerata</taxon>
        <taxon>Arachnida</taxon>
        <taxon>Araneae</taxon>
        <taxon>Araneomorphae</taxon>
        <taxon>Entelegynae</taxon>
        <taxon>Araneoidea</taxon>
        <taxon>Araneidae</taxon>
        <taxon>Caerostris</taxon>
    </lineage>
</organism>
<evidence type="ECO:0000313" key="3">
    <source>
        <dbReference type="Proteomes" id="UP001054945"/>
    </source>
</evidence>
<comment type="caution">
    <text evidence="2">The sequence shown here is derived from an EMBL/GenBank/DDBJ whole genome shotgun (WGS) entry which is preliminary data.</text>
</comment>
<protein>
    <submittedName>
        <fullName evidence="2">Uncharacterized protein</fullName>
    </submittedName>
</protein>
<feature type="region of interest" description="Disordered" evidence="1">
    <location>
        <begin position="1"/>
        <end position="24"/>
    </location>
</feature>
<sequence length="79" mass="8767">MVDNESPDFPRAENRSRGSGERVGVPCTGRQALVEKFEKVNAWEAFAGVDPTIDRKQLFSWNSHYRFVGAALTAGRPKG</sequence>
<gene>
    <name evidence="2" type="ORF">CEXT_605591</name>
</gene>
<keyword evidence="3" id="KW-1185">Reference proteome</keyword>
<name>A0AAV4Y3G3_CAEEX</name>
<dbReference type="Proteomes" id="UP001054945">
    <property type="component" value="Unassembled WGS sequence"/>
</dbReference>
<dbReference type="EMBL" id="BPLR01018694">
    <property type="protein sequence ID" value="GIZ01613.1"/>
    <property type="molecule type" value="Genomic_DNA"/>
</dbReference>
<proteinExistence type="predicted"/>
<feature type="compositionally biased region" description="Basic and acidic residues" evidence="1">
    <location>
        <begin position="8"/>
        <end position="20"/>
    </location>
</feature>
<dbReference type="AlphaFoldDB" id="A0AAV4Y3G3"/>